<evidence type="ECO:0000256" key="3">
    <source>
        <dbReference type="ARBA" id="ARBA00024013"/>
    </source>
</evidence>
<proteinExistence type="predicted"/>
<keyword evidence="1" id="KW-0934">Plastid</keyword>
<dbReference type="GO" id="GO:0009793">
    <property type="term" value="P:embryo development ending in seed dormancy"/>
    <property type="evidence" value="ECO:0007669"/>
    <property type="project" value="TreeGrafter"/>
</dbReference>
<keyword evidence="6" id="KW-1185">Reference proteome</keyword>
<dbReference type="Gene3D" id="2.40.160.50">
    <property type="entry name" value="membrane protein fhac: a member of the omp85/tpsb transporter family"/>
    <property type="match status" value="1"/>
</dbReference>
<gene>
    <name evidence="5" type="ORF">IFM89_007002</name>
</gene>
<dbReference type="InterPro" id="IPR039910">
    <property type="entry name" value="D15-like"/>
</dbReference>
<accession>A0A835INE9</accession>
<dbReference type="EMBL" id="JADFTS010000002">
    <property type="protein sequence ID" value="KAF9619427.1"/>
    <property type="molecule type" value="Genomic_DNA"/>
</dbReference>
<dbReference type="GO" id="GO:0009658">
    <property type="term" value="P:chloroplast organization"/>
    <property type="evidence" value="ECO:0007669"/>
    <property type="project" value="TreeGrafter"/>
</dbReference>
<dbReference type="InterPro" id="IPR000184">
    <property type="entry name" value="Bac_surfAg_D15"/>
</dbReference>
<keyword evidence="2" id="KW-0472">Membrane</keyword>
<sequence length="327" mass="35492">MNTGKNFNTGNVSGIEVLSGGVVRLKVSEAEVNEIKLRFFDRNTLKPTQGNTRPETILHRLKTKKGENSISSGALVHGNVPHNRRNPTFEFLTAGLDISRRFQPNWRGMAGVILQRAGARDEFGRYLTEDCYGSPLTASGNTHDHMLVSKLEAEYYDFGTHGPSNILFNMEQGLPIMPSWLCFNKVNARARKEIELGFARLVLSLTGGHLVGSFPAHKAFAIGGTDSVRGYEEGAVGSGRSFVVGSAEVPIPIVKTLEGVISADYGSDLGSGPMVPDDPAGTRLKPGNGYGYGTGVHWHSPLGLLRFEYAFNGKDAGRFHFGIGKRI</sequence>
<comment type="subcellular location">
    <subcellularLocation>
        <location evidence="3">Plastid</location>
        <location evidence="3">Chloroplast outer membrane</location>
    </subcellularLocation>
</comment>
<evidence type="ECO:0000313" key="6">
    <source>
        <dbReference type="Proteomes" id="UP000631114"/>
    </source>
</evidence>
<feature type="domain" description="Bacterial surface antigen (D15)" evidence="4">
    <location>
        <begin position="88"/>
        <end position="326"/>
    </location>
</feature>
<evidence type="ECO:0000259" key="4">
    <source>
        <dbReference type="Pfam" id="PF01103"/>
    </source>
</evidence>
<dbReference type="OrthoDB" id="2013615at2759"/>
<organism evidence="5 6">
    <name type="scientific">Coptis chinensis</name>
    <dbReference type="NCBI Taxonomy" id="261450"/>
    <lineage>
        <taxon>Eukaryota</taxon>
        <taxon>Viridiplantae</taxon>
        <taxon>Streptophyta</taxon>
        <taxon>Embryophyta</taxon>
        <taxon>Tracheophyta</taxon>
        <taxon>Spermatophyta</taxon>
        <taxon>Magnoliopsida</taxon>
        <taxon>Ranunculales</taxon>
        <taxon>Ranunculaceae</taxon>
        <taxon>Coptidoideae</taxon>
        <taxon>Coptis</taxon>
    </lineage>
</organism>
<name>A0A835INE9_9MAGN</name>
<dbReference type="PANTHER" id="PTHR12815:SF32">
    <property type="entry name" value="OUTER ENVELOPE PROTEIN 80, CHLOROPLASTIC"/>
    <property type="match status" value="1"/>
</dbReference>
<protein>
    <recommendedName>
        <fullName evidence="4">Bacterial surface antigen (D15) domain-containing protein</fullName>
    </recommendedName>
</protein>
<keyword evidence="1" id="KW-1002">Plastid outer membrane</keyword>
<evidence type="ECO:0000313" key="5">
    <source>
        <dbReference type="EMBL" id="KAF9619427.1"/>
    </source>
</evidence>
<dbReference type="Proteomes" id="UP000631114">
    <property type="component" value="Unassembled WGS sequence"/>
</dbReference>
<evidence type="ECO:0000256" key="1">
    <source>
        <dbReference type="ARBA" id="ARBA00022805"/>
    </source>
</evidence>
<dbReference type="AlphaFoldDB" id="A0A835INE9"/>
<dbReference type="Pfam" id="PF01103">
    <property type="entry name" value="Omp85"/>
    <property type="match status" value="1"/>
</dbReference>
<comment type="caution">
    <text evidence="5">The sequence shown here is derived from an EMBL/GenBank/DDBJ whole genome shotgun (WGS) entry which is preliminary data.</text>
</comment>
<dbReference type="PANTHER" id="PTHR12815">
    <property type="entry name" value="SORTING AND ASSEMBLY MACHINERY SAMM50 PROTEIN FAMILY MEMBER"/>
    <property type="match status" value="1"/>
</dbReference>
<evidence type="ECO:0000256" key="2">
    <source>
        <dbReference type="ARBA" id="ARBA00023136"/>
    </source>
</evidence>
<dbReference type="GO" id="GO:0009707">
    <property type="term" value="C:chloroplast outer membrane"/>
    <property type="evidence" value="ECO:0007669"/>
    <property type="project" value="UniProtKB-SubCell"/>
</dbReference>
<reference evidence="5 6" key="1">
    <citation type="submission" date="2020-10" db="EMBL/GenBank/DDBJ databases">
        <title>The Coptis chinensis genome and diversification of protoberbering-type alkaloids.</title>
        <authorList>
            <person name="Wang B."/>
            <person name="Shu S."/>
            <person name="Song C."/>
            <person name="Liu Y."/>
        </authorList>
    </citation>
    <scope>NUCLEOTIDE SEQUENCE [LARGE SCALE GENOMIC DNA]</scope>
    <source>
        <strain evidence="5">HL-2020</strain>
        <tissue evidence="5">Leaf</tissue>
    </source>
</reference>